<keyword evidence="5" id="KW-0408">Iron</keyword>
<keyword evidence="3" id="KW-0479">Metal-binding</keyword>
<keyword evidence="4" id="KW-0560">Oxidoreductase</keyword>
<evidence type="ECO:0000256" key="4">
    <source>
        <dbReference type="ARBA" id="ARBA00023002"/>
    </source>
</evidence>
<dbReference type="InterPro" id="IPR050196">
    <property type="entry name" value="Cytochrome_P450_Monoox"/>
</dbReference>
<reference evidence="7 8" key="1">
    <citation type="submission" date="2020-01" db="EMBL/GenBank/DDBJ databases">
        <authorList>
            <person name="Gupta K D."/>
        </authorList>
    </citation>
    <scope>NUCLEOTIDE SEQUENCE [LARGE SCALE GENOMIC DNA]</scope>
</reference>
<accession>A0A8S0WW50</accession>
<name>A0A8S0WW50_CYCAE</name>
<evidence type="ECO:0000256" key="6">
    <source>
        <dbReference type="ARBA" id="ARBA00023033"/>
    </source>
</evidence>
<keyword evidence="8" id="KW-1185">Reference proteome</keyword>
<proteinExistence type="inferred from homology"/>
<comment type="similarity">
    <text evidence="1">Belongs to the cytochrome P450 family.</text>
</comment>
<sequence>MAFQARKEDRGSLARWSDLAQKFLCASMSMLRLNSSSLPCYEVHSLNVFQPRFPGSWSRIPYRFFVAFLPPPTWLYCAREPPRTASQIVVIRNKKLLFGEGLFTTLGEQHRKHRKMLNPVFSDSVFYQVAHKVLLDTLVKIAANGPKEALREWFVPDVIKFAPRGLGRFLANWVPWKAIRQLRDALDVLHKTPEEIIESKKRALEEGDEALAAQVGRGKDVISILMKANMKASGEDKLTDEEFQGQPDTTSGALARTFHLLATHKECQKRLRDEIRETREKNGGKDLDHDVLASLPYLDAICRETLRRL</sequence>
<dbReference type="OrthoDB" id="1470350at2759"/>
<dbReference type="Proteomes" id="UP000467700">
    <property type="component" value="Unassembled WGS sequence"/>
</dbReference>
<keyword evidence="2" id="KW-0349">Heme</keyword>
<evidence type="ECO:0000256" key="1">
    <source>
        <dbReference type="ARBA" id="ARBA00010617"/>
    </source>
</evidence>
<protein>
    <recommendedName>
        <fullName evidence="9">Cytochrome P450</fullName>
    </recommendedName>
</protein>
<dbReference type="InterPro" id="IPR001128">
    <property type="entry name" value="Cyt_P450"/>
</dbReference>
<evidence type="ECO:0000256" key="5">
    <source>
        <dbReference type="ARBA" id="ARBA00023004"/>
    </source>
</evidence>
<evidence type="ECO:0000313" key="8">
    <source>
        <dbReference type="Proteomes" id="UP000467700"/>
    </source>
</evidence>
<evidence type="ECO:0008006" key="9">
    <source>
        <dbReference type="Google" id="ProtNLM"/>
    </source>
</evidence>
<dbReference type="Gene3D" id="1.10.630.10">
    <property type="entry name" value="Cytochrome P450"/>
    <property type="match status" value="1"/>
</dbReference>
<dbReference type="SUPFAM" id="SSF48264">
    <property type="entry name" value="Cytochrome P450"/>
    <property type="match status" value="1"/>
</dbReference>
<evidence type="ECO:0000256" key="2">
    <source>
        <dbReference type="ARBA" id="ARBA00022617"/>
    </source>
</evidence>
<dbReference type="PANTHER" id="PTHR24291">
    <property type="entry name" value="CYTOCHROME P450 FAMILY 4"/>
    <property type="match status" value="1"/>
</dbReference>
<evidence type="ECO:0000313" key="7">
    <source>
        <dbReference type="EMBL" id="CAA7267236.1"/>
    </source>
</evidence>
<evidence type="ECO:0000256" key="3">
    <source>
        <dbReference type="ARBA" id="ARBA00022723"/>
    </source>
</evidence>
<dbReference type="GO" id="GO:0020037">
    <property type="term" value="F:heme binding"/>
    <property type="evidence" value="ECO:0007669"/>
    <property type="project" value="InterPro"/>
</dbReference>
<dbReference type="AlphaFoldDB" id="A0A8S0WW50"/>
<comment type="caution">
    <text evidence="7">The sequence shown here is derived from an EMBL/GenBank/DDBJ whole genome shotgun (WGS) entry which is preliminary data.</text>
</comment>
<dbReference type="InterPro" id="IPR036396">
    <property type="entry name" value="Cyt_P450_sf"/>
</dbReference>
<organism evidence="7 8">
    <name type="scientific">Cyclocybe aegerita</name>
    <name type="common">Black poplar mushroom</name>
    <name type="synonym">Agrocybe aegerita</name>
    <dbReference type="NCBI Taxonomy" id="1973307"/>
    <lineage>
        <taxon>Eukaryota</taxon>
        <taxon>Fungi</taxon>
        <taxon>Dikarya</taxon>
        <taxon>Basidiomycota</taxon>
        <taxon>Agaricomycotina</taxon>
        <taxon>Agaricomycetes</taxon>
        <taxon>Agaricomycetidae</taxon>
        <taxon>Agaricales</taxon>
        <taxon>Agaricineae</taxon>
        <taxon>Bolbitiaceae</taxon>
        <taxon>Cyclocybe</taxon>
    </lineage>
</organism>
<dbReference type="GO" id="GO:0005506">
    <property type="term" value="F:iron ion binding"/>
    <property type="evidence" value="ECO:0007669"/>
    <property type="project" value="InterPro"/>
</dbReference>
<dbReference type="GO" id="GO:0004497">
    <property type="term" value="F:monooxygenase activity"/>
    <property type="evidence" value="ECO:0007669"/>
    <property type="project" value="UniProtKB-KW"/>
</dbReference>
<keyword evidence="6" id="KW-0503">Monooxygenase</keyword>
<dbReference type="Pfam" id="PF00067">
    <property type="entry name" value="p450"/>
    <property type="match status" value="1"/>
</dbReference>
<dbReference type="EMBL" id="CACVBS010000058">
    <property type="protein sequence ID" value="CAA7267236.1"/>
    <property type="molecule type" value="Genomic_DNA"/>
</dbReference>
<gene>
    <name evidence="7" type="ORF">AAE3_LOCUS9496</name>
</gene>
<dbReference type="PANTHER" id="PTHR24291:SF50">
    <property type="entry name" value="BIFUNCTIONAL ALBAFLAVENONE MONOOXYGENASE_TERPENE SYNTHASE"/>
    <property type="match status" value="1"/>
</dbReference>
<dbReference type="GO" id="GO:0016705">
    <property type="term" value="F:oxidoreductase activity, acting on paired donors, with incorporation or reduction of molecular oxygen"/>
    <property type="evidence" value="ECO:0007669"/>
    <property type="project" value="InterPro"/>
</dbReference>